<keyword evidence="3" id="KW-1185">Reference proteome</keyword>
<feature type="region of interest" description="Disordered" evidence="1">
    <location>
        <begin position="149"/>
        <end position="170"/>
    </location>
</feature>
<comment type="caution">
    <text evidence="2">The sequence shown here is derived from an EMBL/GenBank/DDBJ whole genome shotgun (WGS) entry which is preliminary data.</text>
</comment>
<gene>
    <name evidence="2" type="ORF">Glove_329g14</name>
</gene>
<reference evidence="2 3" key="1">
    <citation type="submission" date="2018-08" db="EMBL/GenBank/DDBJ databases">
        <title>Genome and evolution of the arbuscular mycorrhizal fungus Diversispora epigaea (formerly Glomus versiforme) and its bacterial endosymbionts.</title>
        <authorList>
            <person name="Sun X."/>
            <person name="Fei Z."/>
            <person name="Harrison M."/>
        </authorList>
    </citation>
    <scope>NUCLEOTIDE SEQUENCE [LARGE SCALE GENOMIC DNA]</scope>
    <source>
        <strain evidence="2 3">IT104</strain>
    </source>
</reference>
<organism evidence="2 3">
    <name type="scientific">Diversispora epigaea</name>
    <dbReference type="NCBI Taxonomy" id="1348612"/>
    <lineage>
        <taxon>Eukaryota</taxon>
        <taxon>Fungi</taxon>
        <taxon>Fungi incertae sedis</taxon>
        <taxon>Mucoromycota</taxon>
        <taxon>Glomeromycotina</taxon>
        <taxon>Glomeromycetes</taxon>
        <taxon>Diversisporales</taxon>
        <taxon>Diversisporaceae</taxon>
        <taxon>Diversispora</taxon>
    </lineage>
</organism>
<protein>
    <submittedName>
        <fullName evidence="2">Uncharacterized protein</fullName>
    </submittedName>
</protein>
<evidence type="ECO:0000313" key="2">
    <source>
        <dbReference type="EMBL" id="RHZ63505.1"/>
    </source>
</evidence>
<dbReference type="OrthoDB" id="2379301at2759"/>
<sequence length="170" mass="19398">MVWNAPIDPAPKHIHIDLQRTQRRACVENIEAVHCLTGVVQLVAWEFAKNLHPFTAGLIGQHLTEKEGWIPTPLIDYLLSAGWLISATPREIIYSVGKKSHIEFSSDRDLAVRFVGSCARNAQVTSVLIRDKNEADMIHQWLARKKCRPNRTSNEHGTLIKYERNKKRAQ</sequence>
<evidence type="ECO:0000256" key="1">
    <source>
        <dbReference type="SAM" id="MobiDB-lite"/>
    </source>
</evidence>
<name>A0A397HK93_9GLOM</name>
<dbReference type="AlphaFoldDB" id="A0A397HK93"/>
<evidence type="ECO:0000313" key="3">
    <source>
        <dbReference type="Proteomes" id="UP000266861"/>
    </source>
</evidence>
<accession>A0A397HK93</accession>
<dbReference type="EMBL" id="PQFF01000301">
    <property type="protein sequence ID" value="RHZ63505.1"/>
    <property type="molecule type" value="Genomic_DNA"/>
</dbReference>
<proteinExistence type="predicted"/>
<dbReference type="Proteomes" id="UP000266861">
    <property type="component" value="Unassembled WGS sequence"/>
</dbReference>